<evidence type="ECO:0000256" key="1">
    <source>
        <dbReference type="SAM" id="MobiDB-lite"/>
    </source>
</evidence>
<dbReference type="AlphaFoldDB" id="A0A9J7HVL4"/>
<organism evidence="3 4">
    <name type="scientific">Branchiostoma floridae</name>
    <name type="common">Florida lancelet</name>
    <name type="synonym">Amphioxus</name>
    <dbReference type="NCBI Taxonomy" id="7739"/>
    <lineage>
        <taxon>Eukaryota</taxon>
        <taxon>Metazoa</taxon>
        <taxon>Chordata</taxon>
        <taxon>Cephalochordata</taxon>
        <taxon>Leptocardii</taxon>
        <taxon>Amphioxiformes</taxon>
        <taxon>Branchiostomatidae</taxon>
        <taxon>Branchiostoma</taxon>
    </lineage>
</organism>
<evidence type="ECO:0000313" key="4">
    <source>
        <dbReference type="RefSeq" id="XP_035664247.1"/>
    </source>
</evidence>
<keyword evidence="2" id="KW-0732">Signal</keyword>
<feature type="chain" id="PRO_5039910118" evidence="2">
    <location>
        <begin position="21"/>
        <end position="505"/>
    </location>
</feature>
<feature type="region of interest" description="Disordered" evidence="1">
    <location>
        <begin position="281"/>
        <end position="331"/>
    </location>
</feature>
<gene>
    <name evidence="4" type="primary">LOC118407822</name>
</gene>
<proteinExistence type="predicted"/>
<reference evidence="4" key="1">
    <citation type="submission" date="2025-08" db="UniProtKB">
        <authorList>
            <consortium name="RefSeq"/>
        </authorList>
    </citation>
    <scope>IDENTIFICATION</scope>
    <source>
        <strain evidence="4">S238N-H82</strain>
        <tissue evidence="4">Testes</tissue>
    </source>
</reference>
<feature type="compositionally biased region" description="Polar residues" evidence="1">
    <location>
        <begin position="436"/>
        <end position="456"/>
    </location>
</feature>
<name>A0A9J7HVL4_BRAFL</name>
<accession>A0A9J7HVL4</accession>
<feature type="compositionally biased region" description="Polar residues" evidence="1">
    <location>
        <begin position="364"/>
        <end position="383"/>
    </location>
</feature>
<feature type="signal peptide" evidence="2">
    <location>
        <begin position="1"/>
        <end position="20"/>
    </location>
</feature>
<dbReference type="Proteomes" id="UP000001554">
    <property type="component" value="Unplaced"/>
</dbReference>
<feature type="region of interest" description="Disordered" evidence="1">
    <location>
        <begin position="223"/>
        <end position="264"/>
    </location>
</feature>
<protein>
    <submittedName>
        <fullName evidence="4">Y' element ATP-dependent helicase YJL225C-like</fullName>
    </submittedName>
</protein>
<feature type="region of interest" description="Disordered" evidence="1">
    <location>
        <begin position="425"/>
        <end position="456"/>
    </location>
</feature>
<dbReference type="GeneID" id="118407822"/>
<feature type="compositionally biased region" description="Low complexity" evidence="1">
    <location>
        <begin position="234"/>
        <end position="264"/>
    </location>
</feature>
<feature type="compositionally biased region" description="Low complexity" evidence="1">
    <location>
        <begin position="425"/>
        <end position="435"/>
    </location>
</feature>
<dbReference type="OrthoDB" id="10662677at2759"/>
<dbReference type="RefSeq" id="XP_035664247.1">
    <property type="nucleotide sequence ID" value="XM_035808354.1"/>
</dbReference>
<dbReference type="KEGG" id="bfo:118407822"/>
<feature type="region of interest" description="Disordered" evidence="1">
    <location>
        <begin position="361"/>
        <end position="383"/>
    </location>
</feature>
<sequence>MAQVLRYIAVLTAVLQLAGAWKESTAGPGTAGGRTVQPTSAETSARAALMGESEGTTHGVVTVVPTTEAGTTVQATLSGTSTYTTLQPDVDSTESEPEGTTNGIATVVPTIESSVVDTSVHTDFAETTAHTTPRPGVSTEDELEGTTNAVVTVVPTTEATIGLDRELGTTDGITTEASPDVVVVVTEYSELSTSEPDVMTAVSIKYAEASAATTEVGSAARSTFLATPGPTTPQPQTWDTTSFSPATNSPETPSTPTTPVTGTTEQPCTYWVLCQPRRPVESLTTRATTTTNSTTHATTTTNSTTHATTTTNSTTHATTTTNSTKGTSPATGTPANAGNGCAFWFFCGNVSVEPPADSLGDLSHQVTSSSPENIFTQPSQRTAVETTREASTRPAEACALWWEWQCAVEHSTLLTATQHQHTHTPTAATHHPTATIQHPKTPTAATNLPIDPTTTPAVTGRRPCNFWLGQCGPNNRVPPAETASSPAETQTNRCWYCLFSQHGNR</sequence>
<feature type="region of interest" description="Disordered" evidence="1">
    <location>
        <begin position="83"/>
        <end position="102"/>
    </location>
</feature>
<evidence type="ECO:0000256" key="2">
    <source>
        <dbReference type="SAM" id="SignalP"/>
    </source>
</evidence>
<feature type="compositionally biased region" description="Low complexity" evidence="1">
    <location>
        <begin position="284"/>
        <end position="324"/>
    </location>
</feature>
<evidence type="ECO:0000313" key="3">
    <source>
        <dbReference type="Proteomes" id="UP000001554"/>
    </source>
</evidence>
<keyword evidence="3" id="KW-1185">Reference proteome</keyword>